<feature type="chain" id="PRO_5002413230" description="BPP domain-containing protein" evidence="1">
    <location>
        <begin position="28"/>
        <end position="359"/>
    </location>
</feature>
<gene>
    <name evidence="3" type="ORF">WQ53_12130</name>
</gene>
<evidence type="ECO:0000256" key="1">
    <source>
        <dbReference type="SAM" id="SignalP"/>
    </source>
</evidence>
<dbReference type="Gene3D" id="2.120.10.30">
    <property type="entry name" value="TolB, C-terminal domain"/>
    <property type="match status" value="1"/>
</dbReference>
<reference evidence="3 4" key="1">
    <citation type="journal article" date="2015" name="Genome Announc.">
        <title>Complete Genome Sequence of Pseudoxanthomonas suwonensis Strain J1, a Cellulose-Degrading Bacterium Isolated from Leaf- and Wood-Enriched Soil.</title>
        <authorList>
            <person name="Hou L."/>
            <person name="Jiang J."/>
            <person name="Xu Z."/>
            <person name="Zhou Y."/>
            <person name="Leung F.C."/>
        </authorList>
    </citation>
    <scope>NUCLEOTIDE SEQUENCE [LARGE SCALE GENOMIC DNA]</scope>
    <source>
        <strain evidence="3 4">J1</strain>
    </source>
</reference>
<protein>
    <recommendedName>
        <fullName evidence="2">BPP domain-containing protein</fullName>
    </recommendedName>
</protein>
<dbReference type="EMBL" id="CP011144">
    <property type="protein sequence ID" value="AKC87390.1"/>
    <property type="molecule type" value="Genomic_DNA"/>
</dbReference>
<evidence type="ECO:0000259" key="2">
    <source>
        <dbReference type="PROSITE" id="PS51662"/>
    </source>
</evidence>
<dbReference type="GO" id="GO:0016158">
    <property type="term" value="F:inositol hexakisphosphate 3-phosphatase activity"/>
    <property type="evidence" value="ECO:0007669"/>
    <property type="project" value="InterPro"/>
</dbReference>
<dbReference type="AlphaFoldDB" id="A0A0E3UNZ1"/>
<evidence type="ECO:0000313" key="3">
    <source>
        <dbReference type="EMBL" id="AKC87390.1"/>
    </source>
</evidence>
<dbReference type="PATRIC" id="fig|314722.6.peg.2631"/>
<dbReference type="KEGG" id="psuw:WQ53_12130"/>
<feature type="signal peptide" evidence="1">
    <location>
        <begin position="1"/>
        <end position="27"/>
    </location>
</feature>
<sequence>MQAFPRFLRTAALLAAACFAQSLPAPAAAAGASLPAIREAWISSPVEGEEMDSLAAWRAGDGRAWLIASAKRSERLLLFDGDSGVRIGASGGPGDGPGQFRRPNGVAVSGDLLFVVERDARRVQVLRLPGFAVLGDFGTGELQLPYGIWIDDSVPGALTAYVTDSFMADFAAAVLPPRERLAERIKRYRVSVDAGGRLQAGYLGAFGDTGDAGALRMVESIAGDPAHGRLMIAEEDNRVGATVREYSLDGRFLGRNLPPFEDDAEGIVLWACGAEAGYWIAVDQLRPTRFHLFERTTLAPAGSFTGARTALTDGLALHAEATPRFPHGALYALHEDRAVSAFDLGTIARRLRLAPACQG</sequence>
<feature type="domain" description="BPP" evidence="2">
    <location>
        <begin position="27"/>
        <end position="351"/>
    </location>
</feature>
<proteinExistence type="predicted"/>
<dbReference type="SUPFAM" id="SSF50956">
    <property type="entry name" value="Thermostable phytase (3-phytase)"/>
    <property type="match status" value="1"/>
</dbReference>
<dbReference type="InterPro" id="IPR011042">
    <property type="entry name" value="6-blade_b-propeller_TolB-like"/>
</dbReference>
<dbReference type="PROSITE" id="PS51662">
    <property type="entry name" value="BP_PHYTASE"/>
    <property type="match status" value="1"/>
</dbReference>
<accession>A0A0E3UNZ1</accession>
<name>A0A0E3UNZ1_9GAMM</name>
<organism evidence="3 4">
    <name type="scientific">Pseudoxanthomonas suwonensis</name>
    <dbReference type="NCBI Taxonomy" id="314722"/>
    <lineage>
        <taxon>Bacteria</taxon>
        <taxon>Pseudomonadati</taxon>
        <taxon>Pseudomonadota</taxon>
        <taxon>Gammaproteobacteria</taxon>
        <taxon>Lysobacterales</taxon>
        <taxon>Lysobacteraceae</taxon>
        <taxon>Pseudoxanthomonas</taxon>
    </lineage>
</organism>
<evidence type="ECO:0000313" key="4">
    <source>
        <dbReference type="Proteomes" id="UP000033067"/>
    </source>
</evidence>
<keyword evidence="1" id="KW-0732">Signal</keyword>
<dbReference type="InterPro" id="IPR003431">
    <property type="entry name" value="B-propeller_Phytase"/>
</dbReference>
<dbReference type="Proteomes" id="UP000033067">
    <property type="component" value="Chromosome"/>
</dbReference>
<keyword evidence="4" id="KW-1185">Reference proteome</keyword>